<evidence type="ECO:0000313" key="12">
    <source>
        <dbReference type="EMBL" id="MFD1343310.1"/>
    </source>
</evidence>
<dbReference type="SUPFAM" id="SSF50978">
    <property type="entry name" value="WD40 repeat-like"/>
    <property type="match status" value="1"/>
</dbReference>
<dbReference type="InterPro" id="IPR001680">
    <property type="entry name" value="WD40_rpt"/>
</dbReference>
<dbReference type="Pfam" id="PF00034">
    <property type="entry name" value="Cytochrom_C"/>
    <property type="match status" value="1"/>
</dbReference>
<dbReference type="Proteomes" id="UP001597135">
    <property type="component" value="Unassembled WGS sequence"/>
</dbReference>
<evidence type="ECO:0000256" key="9">
    <source>
        <dbReference type="PROSITE-ProRule" id="PRU00433"/>
    </source>
</evidence>
<evidence type="ECO:0000256" key="1">
    <source>
        <dbReference type="ARBA" id="ARBA00022448"/>
    </source>
</evidence>
<dbReference type="CDD" id="cd00200">
    <property type="entry name" value="WD40"/>
    <property type="match status" value="1"/>
</dbReference>
<comment type="caution">
    <text evidence="12">The sequence shown here is derived from an EMBL/GenBank/DDBJ whole genome shotgun (WGS) entry which is preliminary data.</text>
</comment>
<evidence type="ECO:0000259" key="11">
    <source>
        <dbReference type="PROSITE" id="PS51007"/>
    </source>
</evidence>
<dbReference type="RefSeq" id="WP_386804160.1">
    <property type="nucleotide sequence ID" value="NZ_JBHTMU010000022.1"/>
</dbReference>
<dbReference type="Pfam" id="PF00400">
    <property type="entry name" value="WD40"/>
    <property type="match status" value="4"/>
</dbReference>
<dbReference type="PRINTS" id="PR00604">
    <property type="entry name" value="CYTCHRMECIAB"/>
</dbReference>
<keyword evidence="7 9" id="KW-0408">Iron</keyword>
<dbReference type="InterPro" id="IPR015943">
    <property type="entry name" value="WD40/YVTN_repeat-like_dom_sf"/>
</dbReference>
<dbReference type="InterPro" id="IPR036909">
    <property type="entry name" value="Cyt_c-like_dom_sf"/>
</dbReference>
<keyword evidence="13" id="KW-1185">Reference proteome</keyword>
<evidence type="ECO:0000256" key="5">
    <source>
        <dbReference type="ARBA" id="ARBA00022737"/>
    </source>
</evidence>
<feature type="chain" id="PRO_5047344359" evidence="10">
    <location>
        <begin position="17"/>
        <end position="428"/>
    </location>
</feature>
<reference evidence="13" key="1">
    <citation type="journal article" date="2019" name="Int. J. Syst. Evol. Microbiol.">
        <title>The Global Catalogue of Microorganisms (GCM) 10K type strain sequencing project: providing services to taxonomists for standard genome sequencing and annotation.</title>
        <authorList>
            <consortium name="The Broad Institute Genomics Platform"/>
            <consortium name="The Broad Institute Genome Sequencing Center for Infectious Disease"/>
            <person name="Wu L."/>
            <person name="Ma J."/>
        </authorList>
    </citation>
    <scope>NUCLEOTIDE SEQUENCE [LARGE SCALE GENOMIC DNA]</scope>
    <source>
        <strain evidence="13">CCUG 62953</strain>
    </source>
</reference>
<evidence type="ECO:0000256" key="7">
    <source>
        <dbReference type="ARBA" id="ARBA00023004"/>
    </source>
</evidence>
<evidence type="ECO:0000256" key="6">
    <source>
        <dbReference type="ARBA" id="ARBA00022982"/>
    </source>
</evidence>
<keyword evidence="2 8" id="KW-0853">WD repeat</keyword>
<dbReference type="PANTHER" id="PTHR44129">
    <property type="entry name" value="WD REPEAT-CONTAINING PROTEIN POP1"/>
    <property type="match status" value="1"/>
</dbReference>
<evidence type="ECO:0000256" key="3">
    <source>
        <dbReference type="ARBA" id="ARBA00022617"/>
    </source>
</evidence>
<keyword evidence="5" id="KW-0677">Repeat</keyword>
<dbReference type="PROSITE" id="PS00678">
    <property type="entry name" value="WD_REPEATS_1"/>
    <property type="match status" value="1"/>
</dbReference>
<keyword evidence="4 9" id="KW-0479">Metal-binding</keyword>
<dbReference type="InterPro" id="IPR050349">
    <property type="entry name" value="WD_LIS1/nudF_dynein_reg"/>
</dbReference>
<feature type="signal peptide" evidence="10">
    <location>
        <begin position="1"/>
        <end position="16"/>
    </location>
</feature>
<gene>
    <name evidence="12" type="ORF">ACFQ4E_12855</name>
</gene>
<proteinExistence type="predicted"/>
<dbReference type="SMART" id="SM00320">
    <property type="entry name" value="WD40"/>
    <property type="match status" value="7"/>
</dbReference>
<keyword evidence="1" id="KW-0813">Transport</keyword>
<evidence type="ECO:0000256" key="4">
    <source>
        <dbReference type="ARBA" id="ARBA00022723"/>
    </source>
</evidence>
<dbReference type="InterPro" id="IPR036322">
    <property type="entry name" value="WD40_repeat_dom_sf"/>
</dbReference>
<keyword evidence="10" id="KW-0732">Signal</keyword>
<evidence type="ECO:0000313" key="13">
    <source>
        <dbReference type="Proteomes" id="UP001597135"/>
    </source>
</evidence>
<keyword evidence="3 9" id="KW-0349">Heme</keyword>
<dbReference type="SUPFAM" id="SSF46626">
    <property type="entry name" value="Cytochrome c"/>
    <property type="match status" value="1"/>
</dbReference>
<feature type="domain" description="Cytochrome c" evidence="11">
    <location>
        <begin position="319"/>
        <end position="421"/>
    </location>
</feature>
<dbReference type="PROSITE" id="PS50294">
    <property type="entry name" value="WD_REPEATS_REGION"/>
    <property type="match status" value="1"/>
</dbReference>
<name>A0ABW3ZJH4_9RHOB</name>
<keyword evidence="6" id="KW-0249">Electron transport</keyword>
<evidence type="ECO:0000256" key="10">
    <source>
        <dbReference type="SAM" id="SignalP"/>
    </source>
</evidence>
<accession>A0ABW3ZJH4</accession>
<dbReference type="InterPro" id="IPR019775">
    <property type="entry name" value="WD40_repeat_CS"/>
</dbReference>
<dbReference type="InterPro" id="IPR009056">
    <property type="entry name" value="Cyt_c-like_dom"/>
</dbReference>
<feature type="repeat" description="WD" evidence="8">
    <location>
        <begin position="61"/>
        <end position="91"/>
    </location>
</feature>
<dbReference type="Gene3D" id="2.130.10.10">
    <property type="entry name" value="YVTN repeat-like/Quinoprotein amine dehydrogenase"/>
    <property type="match status" value="2"/>
</dbReference>
<dbReference type="PROSITE" id="PS50082">
    <property type="entry name" value="WD_REPEATS_2"/>
    <property type="match status" value="3"/>
</dbReference>
<feature type="repeat" description="WD" evidence="8">
    <location>
        <begin position="100"/>
        <end position="129"/>
    </location>
</feature>
<dbReference type="PROSITE" id="PS51007">
    <property type="entry name" value="CYTC"/>
    <property type="match status" value="1"/>
</dbReference>
<protein>
    <submittedName>
        <fullName evidence="12">C-type cytochrome</fullName>
    </submittedName>
</protein>
<evidence type="ECO:0000256" key="2">
    <source>
        <dbReference type="ARBA" id="ARBA00022574"/>
    </source>
</evidence>
<dbReference type="InterPro" id="IPR002327">
    <property type="entry name" value="Cyt_c_1A/1B"/>
</dbReference>
<evidence type="ECO:0000256" key="8">
    <source>
        <dbReference type="PROSITE-ProRule" id="PRU00221"/>
    </source>
</evidence>
<organism evidence="12 13">
    <name type="scientific">Litorisediminicola beolgyonensis</name>
    <dbReference type="NCBI Taxonomy" id="1173614"/>
    <lineage>
        <taxon>Bacteria</taxon>
        <taxon>Pseudomonadati</taxon>
        <taxon>Pseudomonadota</taxon>
        <taxon>Alphaproteobacteria</taxon>
        <taxon>Rhodobacterales</taxon>
        <taxon>Paracoccaceae</taxon>
        <taxon>Litorisediminicola</taxon>
    </lineage>
</organism>
<feature type="repeat" description="WD" evidence="8">
    <location>
        <begin position="139"/>
        <end position="180"/>
    </location>
</feature>
<dbReference type="Gene3D" id="1.10.760.10">
    <property type="entry name" value="Cytochrome c-like domain"/>
    <property type="match status" value="1"/>
</dbReference>
<sequence>MRLAAALLLVAAPAAAEGGYHVLAGHGGPVMDVAVSETGSLASASFDNAAARWTDGSPAWLDGHEAAVNTVLFLDETTLVTGADDFDLILWRDGTLAARLEGHQGKVMNLAASDSLIASASWDGRIGLWPLDGGPAHFIDGHDGPVNDVVFSADGTRLYSASADGTLRVWDVATGNELSRLVEHGFGLNELILDEGAGWLAYGAVDGVTRVIDPATAASLADLTADRRPILALAAPQDHSRLAVGDGEGYIMIVDTATWSVWQDFRATTRGPIWALAFSPGGETLYAGGLANEISAWPMSEEADTPQMQSERGFLTDPALMSNGERQFMRKCSICHTLTPGSARRAGPTLYDLFGRRAGTVGDYSYSDALDGSDLVWDESTIDQLFDIGPEHYLPGTKMPMQRITGAEDRADLIAFLRRETAPEEEHK</sequence>
<dbReference type="EMBL" id="JBHTMU010000022">
    <property type="protein sequence ID" value="MFD1343310.1"/>
    <property type="molecule type" value="Genomic_DNA"/>
</dbReference>